<gene>
    <name evidence="2" type="ORF">CAPTEDRAFT_197954</name>
</gene>
<dbReference type="EnsemblMetazoa" id="CapteT197954">
    <property type="protein sequence ID" value="CapteP197954"/>
    <property type="gene ID" value="CapteG197954"/>
</dbReference>
<dbReference type="OrthoDB" id="6148559at2759"/>
<reference evidence="3" key="3">
    <citation type="submission" date="2015-06" db="UniProtKB">
        <authorList>
            <consortium name="EnsemblMetazoa"/>
        </authorList>
    </citation>
    <scope>IDENTIFICATION</scope>
</reference>
<reference evidence="4" key="1">
    <citation type="submission" date="2012-12" db="EMBL/GenBank/DDBJ databases">
        <authorList>
            <person name="Hellsten U."/>
            <person name="Grimwood J."/>
            <person name="Chapman J.A."/>
            <person name="Shapiro H."/>
            <person name="Aerts A."/>
            <person name="Otillar R.P."/>
            <person name="Terry A.Y."/>
            <person name="Boore J.L."/>
            <person name="Simakov O."/>
            <person name="Marletaz F."/>
            <person name="Cho S.-J."/>
            <person name="Edsinger-Gonzales E."/>
            <person name="Havlak P."/>
            <person name="Kuo D.-H."/>
            <person name="Larsson T."/>
            <person name="Lv J."/>
            <person name="Arendt D."/>
            <person name="Savage R."/>
            <person name="Osoegawa K."/>
            <person name="de Jong P."/>
            <person name="Lindberg D.R."/>
            <person name="Seaver E.C."/>
            <person name="Weisblat D.A."/>
            <person name="Putnam N.H."/>
            <person name="Grigoriev I.V."/>
            <person name="Rokhsar D.S."/>
        </authorList>
    </citation>
    <scope>NUCLEOTIDE SEQUENCE</scope>
    <source>
        <strain evidence="4">I ESC-2004</strain>
    </source>
</reference>
<dbReference type="EMBL" id="AMQN01008633">
    <property type="status" value="NOT_ANNOTATED_CDS"/>
    <property type="molecule type" value="Genomic_DNA"/>
</dbReference>
<keyword evidence="4" id="KW-1185">Reference proteome</keyword>
<feature type="compositionally biased region" description="Low complexity" evidence="1">
    <location>
        <begin position="137"/>
        <end position="159"/>
    </location>
</feature>
<dbReference type="HOGENOM" id="CLU_1449023_0_0_1"/>
<feature type="compositionally biased region" description="Polar residues" evidence="1">
    <location>
        <begin position="160"/>
        <end position="169"/>
    </location>
</feature>
<sequence>MVSEAENLTKVIMESAGVARKPEPLRFTGNVADNWERFIMEFDIFVETLPAGTTERQKAMMLLNLAGQEAMLKEKSFVYAPEQPAVAAEGDNPARAEIPAESRYEVQTLKDKFQQLCDPQPQAADACSPQPPPPCASSPSLQPTPANASSALSPSSPMSTFRQQPQQQTHGIFLKFRTAFAEGKIYH</sequence>
<evidence type="ECO:0000313" key="2">
    <source>
        <dbReference type="EMBL" id="ELU02930.1"/>
    </source>
</evidence>
<evidence type="ECO:0000313" key="4">
    <source>
        <dbReference type="Proteomes" id="UP000014760"/>
    </source>
</evidence>
<evidence type="ECO:0000313" key="3">
    <source>
        <dbReference type="EnsemblMetazoa" id="CapteP197954"/>
    </source>
</evidence>
<dbReference type="EMBL" id="AMQN01008634">
    <property type="status" value="NOT_ANNOTATED_CDS"/>
    <property type="molecule type" value="Genomic_DNA"/>
</dbReference>
<name>R7U9D0_CAPTE</name>
<dbReference type="Proteomes" id="UP000014760">
    <property type="component" value="Unassembled WGS sequence"/>
</dbReference>
<proteinExistence type="predicted"/>
<dbReference type="AlphaFoldDB" id="R7U9D0"/>
<reference evidence="2 4" key="2">
    <citation type="journal article" date="2013" name="Nature">
        <title>Insights into bilaterian evolution from three spiralian genomes.</title>
        <authorList>
            <person name="Simakov O."/>
            <person name="Marletaz F."/>
            <person name="Cho S.J."/>
            <person name="Edsinger-Gonzales E."/>
            <person name="Havlak P."/>
            <person name="Hellsten U."/>
            <person name="Kuo D.H."/>
            <person name="Larsson T."/>
            <person name="Lv J."/>
            <person name="Arendt D."/>
            <person name="Savage R."/>
            <person name="Osoegawa K."/>
            <person name="de Jong P."/>
            <person name="Grimwood J."/>
            <person name="Chapman J.A."/>
            <person name="Shapiro H."/>
            <person name="Aerts A."/>
            <person name="Otillar R.P."/>
            <person name="Terry A.Y."/>
            <person name="Boore J.L."/>
            <person name="Grigoriev I.V."/>
            <person name="Lindberg D.R."/>
            <person name="Seaver E.C."/>
            <person name="Weisblat D.A."/>
            <person name="Putnam N.H."/>
            <person name="Rokhsar D.S."/>
        </authorList>
    </citation>
    <scope>NUCLEOTIDE SEQUENCE</scope>
    <source>
        <strain evidence="2 4">I ESC-2004</strain>
    </source>
</reference>
<feature type="region of interest" description="Disordered" evidence="1">
    <location>
        <begin position="120"/>
        <end position="169"/>
    </location>
</feature>
<protein>
    <submittedName>
        <fullName evidence="2 3">Uncharacterized protein</fullName>
    </submittedName>
</protein>
<dbReference type="EMBL" id="KB303621">
    <property type="protein sequence ID" value="ELU02930.1"/>
    <property type="molecule type" value="Genomic_DNA"/>
</dbReference>
<evidence type="ECO:0000256" key="1">
    <source>
        <dbReference type="SAM" id="MobiDB-lite"/>
    </source>
</evidence>
<accession>R7U9D0</accession>
<organism evidence="2">
    <name type="scientific">Capitella teleta</name>
    <name type="common">Polychaete worm</name>
    <dbReference type="NCBI Taxonomy" id="283909"/>
    <lineage>
        <taxon>Eukaryota</taxon>
        <taxon>Metazoa</taxon>
        <taxon>Spiralia</taxon>
        <taxon>Lophotrochozoa</taxon>
        <taxon>Annelida</taxon>
        <taxon>Polychaeta</taxon>
        <taxon>Sedentaria</taxon>
        <taxon>Scolecida</taxon>
        <taxon>Capitellidae</taxon>
        <taxon>Capitella</taxon>
    </lineage>
</organism>